<evidence type="ECO:0000313" key="2">
    <source>
        <dbReference type="Proteomes" id="UP001165960"/>
    </source>
</evidence>
<dbReference type="Proteomes" id="UP001165960">
    <property type="component" value="Unassembled WGS sequence"/>
</dbReference>
<evidence type="ECO:0000313" key="1">
    <source>
        <dbReference type="EMBL" id="KAJ9087028.1"/>
    </source>
</evidence>
<reference evidence="1" key="1">
    <citation type="submission" date="2022-04" db="EMBL/GenBank/DDBJ databases">
        <title>Genome of the entomopathogenic fungus Entomophthora muscae.</title>
        <authorList>
            <person name="Elya C."/>
            <person name="Lovett B.R."/>
            <person name="Lee E."/>
            <person name="Macias A.M."/>
            <person name="Hajek A.E."/>
            <person name="De Bivort B.L."/>
            <person name="Kasson M.T."/>
            <person name="De Fine Licht H.H."/>
            <person name="Stajich J.E."/>
        </authorList>
    </citation>
    <scope>NUCLEOTIDE SEQUENCE</scope>
    <source>
        <strain evidence="1">Berkeley</strain>
    </source>
</reference>
<proteinExistence type="predicted"/>
<keyword evidence="2" id="KW-1185">Reference proteome</keyword>
<protein>
    <submittedName>
        <fullName evidence="1">FAD-dependent urate hydroxylase</fullName>
    </submittedName>
</protein>
<name>A0ACC2UJN4_9FUNG</name>
<organism evidence="1 2">
    <name type="scientific">Entomophthora muscae</name>
    <dbReference type="NCBI Taxonomy" id="34485"/>
    <lineage>
        <taxon>Eukaryota</taxon>
        <taxon>Fungi</taxon>
        <taxon>Fungi incertae sedis</taxon>
        <taxon>Zoopagomycota</taxon>
        <taxon>Entomophthoromycotina</taxon>
        <taxon>Entomophthoromycetes</taxon>
        <taxon>Entomophthorales</taxon>
        <taxon>Entomophthoraceae</taxon>
        <taxon>Entomophthora</taxon>
    </lineage>
</organism>
<sequence>MLLCLWRATALLSLTTNLAAAFQADIPPNNFEFSFIQRRQEKPDVQPKCPSCFNCNIKANKCFNSGTCNTYTGKCECLPGFGGDDCTLPLCGGLSDGLERYTRPSNTKECACKDGWGGINCNMCETNDACNSLIPGGTNETCYKGGIVVNRNYQMCSVTNKNVVSKLKGRPEVTFSCNRTEAACDFQFWVSGDQSFGCSLSECEYEDLKHPPSSTEDFGAKCKKITCSCIPERYLCSSKSFSIAGMLETIQGPGLFRCNSKKNCIFSEPSLDEIIQSLAGDKTITLDCQGGECLHYTQVPGYHQPPRPIALTIAGIASLSMGGFTVALLVFYAIRKHRRGASYVPLDWDNESGKLMAHHCPATLSFRDIHYHVGGRDVLHGVLGVVEPGQIMAIMGASGAGKTSFLDILARRNKAGIVSGDICVNGRVLSNSDFKKLVGYVDQEDTLMPTLTVYETVLNSALLRLPSNMSLEAKRLRVVECLSELGILGIKDSRIGSSGKRGISGGEKRRVSIACELVTSPAILFLDEPTSGLDAFSAQAVVDCLVRLAKNFRRTIVFTIHQPRSDIFSKFDRLVLMAKGWPVFTGPASEASSHFASLGHPCPPGYNTADFLIDLAQEPRSSIDRTSNRTSEATLEDKRSFTLEENGLGPYLNSLVQGFKKSPVFAQLSQDISLLYESAQASAEVPKKDFKKPTWLVQFNILSRRTFLNLYRDPILMLCNYGISLFIGGLCGTVYYQVENNIMGLQNRVGLFFFICSLFAFSCLTSLQTFHPERILFMRERANGYYHPSVYFAAKVLFDLVPLRVVPPFLLGMVVYPLVGLNPGFDHFMIFIISLVLFNLTVASFCLLLGIVLKDLSLANLLASVMLLLSMILSGPFLQLESPLVAWLQDVSFFHSALEAIISNEMSTLEIHDKKYGMVIEVPVAPILQIIGFNASEISRNFFKLSVSLLTFMSLAYAALHFLVKERR</sequence>
<dbReference type="EMBL" id="QTSX02000394">
    <property type="protein sequence ID" value="KAJ9087028.1"/>
    <property type="molecule type" value="Genomic_DNA"/>
</dbReference>
<comment type="caution">
    <text evidence="1">The sequence shown here is derived from an EMBL/GenBank/DDBJ whole genome shotgun (WGS) entry which is preliminary data.</text>
</comment>
<gene>
    <name evidence="1" type="primary">ADP1_3</name>
    <name evidence="1" type="ORF">DSO57_1037306</name>
</gene>
<accession>A0ACC2UJN4</accession>